<dbReference type="Proteomes" id="UP000621386">
    <property type="component" value="Unassembled WGS sequence"/>
</dbReference>
<evidence type="ECO:0000256" key="2">
    <source>
        <dbReference type="SAM" id="Phobius"/>
    </source>
</evidence>
<protein>
    <submittedName>
        <fullName evidence="4">Phage tail tape measure protein</fullName>
    </submittedName>
</protein>
<dbReference type="EMBL" id="JAERRH010000010">
    <property type="protein sequence ID" value="MBL1107980.1"/>
    <property type="molecule type" value="Genomic_DNA"/>
</dbReference>
<feature type="transmembrane region" description="Helical" evidence="2">
    <location>
        <begin position="613"/>
        <end position="635"/>
    </location>
</feature>
<dbReference type="PANTHER" id="PTHR47372">
    <property type="entry name" value="DAUER UP-REGULATED-RELATED"/>
    <property type="match status" value="1"/>
</dbReference>
<feature type="region of interest" description="Disordered" evidence="1">
    <location>
        <begin position="82"/>
        <end position="133"/>
    </location>
</feature>
<keyword evidence="2" id="KW-0812">Transmembrane</keyword>
<name>A0ABS1P7D5_9ACTN</name>
<proteinExistence type="predicted"/>
<keyword evidence="2" id="KW-0472">Membrane</keyword>
<dbReference type="PANTHER" id="PTHR47372:SF11">
    <property type="entry name" value="RE19971P"/>
    <property type="match status" value="1"/>
</dbReference>
<dbReference type="Pfam" id="PF10145">
    <property type="entry name" value="PhageMin_Tail"/>
    <property type="match status" value="1"/>
</dbReference>
<evidence type="ECO:0000256" key="1">
    <source>
        <dbReference type="SAM" id="MobiDB-lite"/>
    </source>
</evidence>
<sequence length="1102" mass="114485">MALTVGELNAVLSVDDRAVDPALRRAEQALRQAGQQMAGDAEDAGQQIGQGLVRGADGQWRNMRGELVDEVTAAAAEAEAEAHRAGRQVGRRFEDGVQPGARQAGDDLADGVRRGADDAADAANDAGDQAGEGFFGRMRTRTSEGVANIGANLREGLGAKFGLAALGAAAGATLMAGISQAMDEERITGRLAAQLGKTPAEARRYGHIAGQLYADAVTEDFEGAAEAISVTMRAGLLPPAATDRQIRQLATGVSDLASTFELDLGQTANAVGQTIKTGLAKDGVAAIDAFTRGLQTMGPRADDIADTFNEYSVIFQRLGLNVQQATGLMSQGLKAGARDTDVVADALKEFTIEGVQGSSKIVSGFKHIGLNSGQMVKMISKGGPEATKALQMTLDKLRAMEDPVKRDAAATELFGTKSEDTQRALLALDPAKAVDALGQVGGAADEMGDALRDNASTKLEQAKRSMQQGLVGLLGGGLVQLDKFKGALGHIWDEAGKGSEGTAERISAFIGLIGQQLWAKIQELGPQAIQALSGLGQQAADYVMANPGAVFKITAIAGGLMLAIAMLPALVGGAVLAAAGTIIYGFASALISATQENVPRWWASFTGWVNEKAGQAGAVLTSLGSAIGAWFSGLWSRYVSGPVERQWAAFTGSVRALPGRATAALGGLGGALARSASSAWQRFKSAAAAEGVKFLAWVQGLPGRTTAAIGDMSRLLVSKGVAVVQGLWSGIKSMGSWIKEKLISWAKSMIPGPIAKALGIASPSKVTTEQGRWIARGLIEGLTGSSKQVKAASGRLADIIADSLKRGSKRTRALGTLSAGTKQLLTLARSEEKVAARLKVAQKNLSDQIAARNKLAADVRTGVLNSGAITGQTGSQSPQAILARLQQDRKAAELFAKNIVALKKKGVRSDLLAQIAQAGVEQGGAVAASLASATPAQIKAINAEQARLAKAAGKAGNSAADAMYGAGIRAGQGIVDGLKKQQRSIEQQMLTIAKAMSKSIRRALGIKSPSRVMARVGAYTAEGLRRGIESGRKAVSRSMASLVDTPTPRQFAAPGAAAAQGRRVVNNTTQNTYNLQHRSMTIRDLETLQRRQDALARVGRPR</sequence>
<dbReference type="RefSeq" id="WP_201822225.1">
    <property type="nucleotide sequence ID" value="NZ_JAERRH010000010.1"/>
</dbReference>
<keyword evidence="2" id="KW-1133">Transmembrane helix</keyword>
<reference evidence="4 5" key="1">
    <citation type="submission" date="2021-01" db="EMBL/GenBank/DDBJ databases">
        <title>WGS of actinomycetes isolated from Thailand.</title>
        <authorList>
            <person name="Thawai C."/>
        </authorList>
    </citation>
    <scope>NUCLEOTIDE SEQUENCE [LARGE SCALE GENOMIC DNA]</scope>
    <source>
        <strain evidence="4 5">CH5-8</strain>
    </source>
</reference>
<feature type="transmembrane region" description="Helical" evidence="2">
    <location>
        <begin position="574"/>
        <end position="593"/>
    </location>
</feature>
<feature type="domain" description="Phage tail tape measure protein" evidence="3">
    <location>
        <begin position="221"/>
        <end position="415"/>
    </location>
</feature>
<comment type="caution">
    <text evidence="4">The sequence shown here is derived from an EMBL/GenBank/DDBJ whole genome shotgun (WGS) entry which is preliminary data.</text>
</comment>
<evidence type="ECO:0000259" key="3">
    <source>
        <dbReference type="Pfam" id="PF10145"/>
    </source>
</evidence>
<evidence type="ECO:0000313" key="4">
    <source>
        <dbReference type="EMBL" id="MBL1107980.1"/>
    </source>
</evidence>
<keyword evidence="5" id="KW-1185">Reference proteome</keyword>
<organism evidence="4 5">
    <name type="scientific">Streptomyces musisoli</name>
    <dbReference type="NCBI Taxonomy" id="2802280"/>
    <lineage>
        <taxon>Bacteria</taxon>
        <taxon>Bacillati</taxon>
        <taxon>Actinomycetota</taxon>
        <taxon>Actinomycetes</taxon>
        <taxon>Kitasatosporales</taxon>
        <taxon>Streptomycetaceae</taxon>
        <taxon>Streptomyces</taxon>
    </lineage>
</organism>
<gene>
    <name evidence="4" type="ORF">JK361_25895</name>
</gene>
<accession>A0ABS1P7D5</accession>
<evidence type="ECO:0000313" key="5">
    <source>
        <dbReference type="Proteomes" id="UP000621386"/>
    </source>
</evidence>
<feature type="compositionally biased region" description="Low complexity" evidence="1">
    <location>
        <begin position="121"/>
        <end position="132"/>
    </location>
</feature>
<dbReference type="InterPro" id="IPR010090">
    <property type="entry name" value="Phage_tape_meas"/>
</dbReference>